<reference evidence="1" key="1">
    <citation type="submission" date="2020-08" db="EMBL/GenBank/DDBJ databases">
        <title>Multicomponent nature underlies the extraordinary mechanical properties of spider dragline silk.</title>
        <authorList>
            <person name="Kono N."/>
            <person name="Nakamura H."/>
            <person name="Mori M."/>
            <person name="Yoshida Y."/>
            <person name="Ohtoshi R."/>
            <person name="Malay A.D."/>
            <person name="Moran D.A.P."/>
            <person name="Tomita M."/>
            <person name="Numata K."/>
            <person name="Arakawa K."/>
        </authorList>
    </citation>
    <scope>NUCLEOTIDE SEQUENCE</scope>
</reference>
<keyword evidence="2" id="KW-1185">Reference proteome</keyword>
<evidence type="ECO:0000313" key="2">
    <source>
        <dbReference type="Proteomes" id="UP000886998"/>
    </source>
</evidence>
<dbReference type="InterPro" id="IPR011333">
    <property type="entry name" value="SKP1/BTB/POZ_sf"/>
</dbReference>
<dbReference type="AlphaFoldDB" id="A0A8X7BT33"/>
<organism evidence="1 2">
    <name type="scientific">Trichonephila inaurata madagascariensis</name>
    <dbReference type="NCBI Taxonomy" id="2747483"/>
    <lineage>
        <taxon>Eukaryota</taxon>
        <taxon>Metazoa</taxon>
        <taxon>Ecdysozoa</taxon>
        <taxon>Arthropoda</taxon>
        <taxon>Chelicerata</taxon>
        <taxon>Arachnida</taxon>
        <taxon>Araneae</taxon>
        <taxon>Araneomorphae</taxon>
        <taxon>Entelegynae</taxon>
        <taxon>Araneoidea</taxon>
        <taxon>Nephilidae</taxon>
        <taxon>Trichonephila</taxon>
        <taxon>Trichonephila inaurata</taxon>
    </lineage>
</organism>
<dbReference type="EMBL" id="BMAV01002958">
    <property type="protein sequence ID" value="GFY42213.1"/>
    <property type="molecule type" value="Genomic_DNA"/>
</dbReference>
<accession>A0A8X7BT33</accession>
<dbReference type="Gene3D" id="3.30.710.10">
    <property type="entry name" value="Potassium Channel Kv1.1, Chain A"/>
    <property type="match status" value="1"/>
</dbReference>
<dbReference type="OrthoDB" id="6426170at2759"/>
<dbReference type="Proteomes" id="UP000886998">
    <property type="component" value="Unassembled WGS sequence"/>
</dbReference>
<evidence type="ECO:0000313" key="1">
    <source>
        <dbReference type="EMBL" id="GFY42213.1"/>
    </source>
</evidence>
<protein>
    <submittedName>
        <fullName evidence="1">Uncharacterized protein</fullName>
    </submittedName>
</protein>
<gene>
    <name evidence="1" type="ORF">TNIN_167191</name>
</gene>
<name>A0A8X7BT33_9ARAC</name>
<comment type="caution">
    <text evidence="1">The sequence shown here is derived from an EMBL/GenBank/DDBJ whole genome shotgun (WGS) entry which is preliminary data.</text>
</comment>
<proteinExistence type="predicted"/>
<sequence>MLENATKTIQLPDVDTDTFDSFCIIWRHIKLMLASFSNLCNLYEMADRFLISNLRDDCVQKLVQSAEAQNILELLELADRHSDKTLQNELYKFFFKKKRTSIMHCKMTLLL</sequence>